<feature type="transmembrane region" description="Helical" evidence="6">
    <location>
        <begin position="181"/>
        <end position="199"/>
    </location>
</feature>
<keyword evidence="4 6" id="KW-1133">Transmembrane helix</keyword>
<evidence type="ECO:0000256" key="5">
    <source>
        <dbReference type="ARBA" id="ARBA00023136"/>
    </source>
</evidence>
<keyword evidence="8" id="KW-1185">Reference proteome</keyword>
<keyword evidence="3 6" id="KW-0812">Transmembrane</keyword>
<gene>
    <name evidence="7" type="ORF">M427DRAFT_73294</name>
</gene>
<evidence type="ECO:0000256" key="1">
    <source>
        <dbReference type="ARBA" id="ARBA00004141"/>
    </source>
</evidence>
<evidence type="ECO:0000256" key="4">
    <source>
        <dbReference type="ARBA" id="ARBA00022989"/>
    </source>
</evidence>
<dbReference type="GO" id="GO:0022857">
    <property type="term" value="F:transmembrane transporter activity"/>
    <property type="evidence" value="ECO:0007669"/>
    <property type="project" value="InterPro"/>
</dbReference>
<dbReference type="GO" id="GO:0016020">
    <property type="term" value="C:membrane"/>
    <property type="evidence" value="ECO:0007669"/>
    <property type="project" value="UniProtKB-SubCell"/>
</dbReference>
<feature type="transmembrane region" description="Helical" evidence="6">
    <location>
        <begin position="353"/>
        <end position="376"/>
    </location>
</feature>
<keyword evidence="5 6" id="KW-0472">Membrane</keyword>
<keyword evidence="2" id="KW-0813">Transport</keyword>
<dbReference type="PIRSF" id="PIRSF006060">
    <property type="entry name" value="AA_transporter"/>
    <property type="match status" value="1"/>
</dbReference>
<dbReference type="AlphaFoldDB" id="A0A139A2W3"/>
<dbReference type="Gene3D" id="1.20.1740.10">
    <property type="entry name" value="Amino acid/polyamine transporter I"/>
    <property type="match status" value="1"/>
</dbReference>
<dbReference type="STRING" id="1344416.A0A139A2W3"/>
<evidence type="ECO:0000256" key="2">
    <source>
        <dbReference type="ARBA" id="ARBA00022448"/>
    </source>
</evidence>
<evidence type="ECO:0000313" key="7">
    <source>
        <dbReference type="EMBL" id="KXS11084.1"/>
    </source>
</evidence>
<dbReference type="InterPro" id="IPR002293">
    <property type="entry name" value="AA/rel_permease1"/>
</dbReference>
<name>A0A139A2W3_GONPJ</name>
<dbReference type="PANTHER" id="PTHR45649:SF26">
    <property type="entry name" value="OS04G0435100 PROTEIN"/>
    <property type="match status" value="1"/>
</dbReference>
<proteinExistence type="predicted"/>
<feature type="transmembrane region" description="Helical" evidence="6">
    <location>
        <begin position="328"/>
        <end position="347"/>
    </location>
</feature>
<dbReference type="Pfam" id="PF13520">
    <property type="entry name" value="AA_permease_2"/>
    <property type="match status" value="1"/>
</dbReference>
<dbReference type="PANTHER" id="PTHR45649">
    <property type="entry name" value="AMINO-ACID PERMEASE BAT1"/>
    <property type="match status" value="1"/>
</dbReference>
<feature type="transmembrane region" description="Helical" evidence="6">
    <location>
        <begin position="220"/>
        <end position="242"/>
    </location>
</feature>
<protein>
    <recommendedName>
        <fullName evidence="9">Amino acid transporter</fullName>
    </recommendedName>
</protein>
<feature type="transmembrane region" description="Helical" evidence="6">
    <location>
        <begin position="269"/>
        <end position="293"/>
    </location>
</feature>
<dbReference type="EMBL" id="KQ965809">
    <property type="protein sequence ID" value="KXS11084.1"/>
    <property type="molecule type" value="Genomic_DNA"/>
</dbReference>
<dbReference type="OrthoDB" id="10054429at2759"/>
<dbReference type="Proteomes" id="UP000070544">
    <property type="component" value="Unassembled WGS sequence"/>
</dbReference>
<evidence type="ECO:0008006" key="9">
    <source>
        <dbReference type="Google" id="ProtNLM"/>
    </source>
</evidence>
<feature type="transmembrane region" description="Helical" evidence="6">
    <location>
        <begin position="137"/>
        <end position="161"/>
    </location>
</feature>
<organism evidence="7 8">
    <name type="scientific">Gonapodya prolifera (strain JEL478)</name>
    <name type="common">Monoblepharis prolifera</name>
    <dbReference type="NCBI Taxonomy" id="1344416"/>
    <lineage>
        <taxon>Eukaryota</taxon>
        <taxon>Fungi</taxon>
        <taxon>Fungi incertae sedis</taxon>
        <taxon>Chytridiomycota</taxon>
        <taxon>Chytridiomycota incertae sedis</taxon>
        <taxon>Monoblepharidomycetes</taxon>
        <taxon>Monoblepharidales</taxon>
        <taxon>Gonapodyaceae</taxon>
        <taxon>Gonapodya</taxon>
    </lineage>
</organism>
<comment type="subcellular location">
    <subcellularLocation>
        <location evidence="1">Membrane</location>
        <topology evidence="1">Multi-pass membrane protein</topology>
    </subcellularLocation>
</comment>
<evidence type="ECO:0000256" key="6">
    <source>
        <dbReference type="SAM" id="Phobius"/>
    </source>
</evidence>
<feature type="transmembrane region" description="Helical" evidence="6">
    <location>
        <begin position="388"/>
        <end position="416"/>
    </location>
</feature>
<feature type="transmembrane region" description="Helical" evidence="6">
    <location>
        <begin position="75"/>
        <end position="100"/>
    </location>
</feature>
<evidence type="ECO:0000256" key="3">
    <source>
        <dbReference type="ARBA" id="ARBA00022692"/>
    </source>
</evidence>
<sequence length="417" mass="45224">MRWLIGGGPSEAAGPSKQLELMINITEDELRLAKSFGEHSSGSWPSAGGLYYWSAKLGGQTYGPMISWFTACLNLIGEIGAISSSAYALSLLIFSCISLGTDGADASQWQIILLSIAIVCSWGFLNSFDDVVLARMMELSVAVQILGPIAITAILLAFAPYNNFAEFIFTKFQNYTGQDSLAYAVMLGLVLPAWNFIGYDPSTHISEETVNAYRDVPKSIICAVLVTSVVGLILILGMAATVQHDNLIEQNPQRAITPLLVYYDIVNHMTYAITLAAIVGLAIYFSGLAAITANSRMMFAFARDDGFGPRFSFFLRSMHPKTRLPLRNVWFSVALCTILTAIGLGLPEGATQGVLTVATLGLMAAYALPTFCKLVLGREFFKRGELTLGLFSTSLGYVAVLWVCTILILLCFPFAFP</sequence>
<evidence type="ECO:0000313" key="8">
    <source>
        <dbReference type="Proteomes" id="UP000070544"/>
    </source>
</evidence>
<accession>A0A139A2W3</accession>
<feature type="transmembrane region" description="Helical" evidence="6">
    <location>
        <begin position="106"/>
        <end position="125"/>
    </location>
</feature>
<reference evidence="7 8" key="1">
    <citation type="journal article" date="2015" name="Genome Biol. Evol.">
        <title>Phylogenomic analyses indicate that early fungi evolved digesting cell walls of algal ancestors of land plants.</title>
        <authorList>
            <person name="Chang Y."/>
            <person name="Wang S."/>
            <person name="Sekimoto S."/>
            <person name="Aerts A.L."/>
            <person name="Choi C."/>
            <person name="Clum A."/>
            <person name="LaButti K.M."/>
            <person name="Lindquist E.A."/>
            <person name="Yee Ngan C."/>
            <person name="Ohm R.A."/>
            <person name="Salamov A.A."/>
            <person name="Grigoriev I.V."/>
            <person name="Spatafora J.W."/>
            <person name="Berbee M.L."/>
        </authorList>
    </citation>
    <scope>NUCLEOTIDE SEQUENCE [LARGE SCALE GENOMIC DNA]</scope>
    <source>
        <strain evidence="7 8">JEL478</strain>
    </source>
</reference>